<keyword evidence="4" id="KW-0237">DNA synthesis</keyword>
<dbReference type="GO" id="GO:0017125">
    <property type="term" value="F:deoxycytidyl transferase activity"/>
    <property type="evidence" value="ECO:0007669"/>
    <property type="project" value="TreeGrafter"/>
</dbReference>
<dbReference type="InterPro" id="IPR036775">
    <property type="entry name" value="DNA_pol_Y-fam_lit_finger_sf"/>
</dbReference>
<dbReference type="GO" id="GO:0046872">
    <property type="term" value="F:metal ion binding"/>
    <property type="evidence" value="ECO:0007669"/>
    <property type="project" value="UniProtKB-KW"/>
</dbReference>
<dbReference type="Gene3D" id="3.40.50.10190">
    <property type="entry name" value="BRCT domain"/>
    <property type="match status" value="1"/>
</dbReference>
<evidence type="ECO:0000256" key="4">
    <source>
        <dbReference type="ARBA" id="ARBA00022634"/>
    </source>
</evidence>
<dbReference type="SUPFAM" id="SSF56672">
    <property type="entry name" value="DNA/RNA polymerases"/>
    <property type="match status" value="1"/>
</dbReference>
<keyword evidence="16" id="KW-1185">Reference proteome</keyword>
<dbReference type="Pfam" id="PF11799">
    <property type="entry name" value="IMS_C"/>
    <property type="match status" value="1"/>
</dbReference>
<keyword evidence="7" id="KW-0479">Metal-binding</keyword>
<evidence type="ECO:0000256" key="7">
    <source>
        <dbReference type="ARBA" id="ARBA00022723"/>
    </source>
</evidence>
<dbReference type="SUPFAM" id="SSF52113">
    <property type="entry name" value="BRCT domain"/>
    <property type="match status" value="1"/>
</dbReference>
<dbReference type="Gene3D" id="3.40.1170.60">
    <property type="match status" value="1"/>
</dbReference>
<dbReference type="InterPro" id="IPR043502">
    <property type="entry name" value="DNA/RNA_pol_sf"/>
</dbReference>
<evidence type="ECO:0000256" key="8">
    <source>
        <dbReference type="ARBA" id="ARBA00022763"/>
    </source>
</evidence>
<evidence type="ECO:0000256" key="1">
    <source>
        <dbReference type="ARBA" id="ARBA00004123"/>
    </source>
</evidence>
<feature type="domain" description="UmuC" evidence="14">
    <location>
        <begin position="230"/>
        <end position="417"/>
    </location>
</feature>
<dbReference type="OMA" id="GGEFHIY"/>
<dbReference type="Pfam" id="PF00817">
    <property type="entry name" value="IMS"/>
    <property type="match status" value="1"/>
</dbReference>
<dbReference type="InterPro" id="IPR036420">
    <property type="entry name" value="BRCT_dom_sf"/>
</dbReference>
<dbReference type="AlphaFoldDB" id="A0A8R1Y6V3"/>
<accession>A0A8R1Y6V3</accession>
<reference evidence="16" key="1">
    <citation type="submission" date="2013-10" db="EMBL/GenBank/DDBJ databases">
        <title>Genome sequencing of Onchocerca volvulus.</title>
        <authorList>
            <person name="Cotton J."/>
            <person name="Tsai J."/>
            <person name="Stanley E."/>
            <person name="Tracey A."/>
            <person name="Holroyd N."/>
            <person name="Lustigman S."/>
            <person name="Berriman M."/>
        </authorList>
    </citation>
    <scope>NUCLEOTIDE SEQUENCE</scope>
</reference>
<name>A0A8R1Y6V3_ONCVO</name>
<dbReference type="GO" id="GO:0070987">
    <property type="term" value="P:error-free translesion synthesis"/>
    <property type="evidence" value="ECO:0007669"/>
    <property type="project" value="TreeGrafter"/>
</dbReference>
<protein>
    <recommendedName>
        <fullName evidence="3">DNA repair protein REV1</fullName>
    </recommendedName>
</protein>
<dbReference type="Gene3D" id="1.10.150.20">
    <property type="entry name" value="5' to 3' exonuclease, C-terminal subdomain"/>
    <property type="match status" value="1"/>
</dbReference>
<dbReference type="Gene3D" id="3.30.70.270">
    <property type="match status" value="1"/>
</dbReference>
<dbReference type="PANTHER" id="PTHR45990:SF1">
    <property type="entry name" value="DNA REPAIR PROTEIN REV1"/>
    <property type="match status" value="1"/>
</dbReference>
<sequence>MYYNGEQNDDDETESRAEQWQNYMQTKKAKLQYQVNVLDKHDSISSIFEGISIFVNGYTDPPAAELRKLIRLHGGEFHIYYKYGTTTYTVATHLATGKLKKLRKEEKVIHPRWLIDRLPVKLLETIKAGIRLREDDYLLYKNGVLQTDVAKRFAAGSYSASKAARSAANDPNFVSNFYERSRLHLISTLAQEMKCYVNELRENQAKNFPSRVHLEHLVDEKFSDSPKETICHIDLDCFFVSVALRTRPELIGKPVAITHSRGIEGAGMSEIASCSYEARARGVRNGCFIKNARKVCPDLICLSYQFDDYRHVSKEIYSILLGYTLNIRAVSCDEMYVDLESLCKEMHITNVMEIISIIRSEILTKTGCNASVGIGNTMLIARIATQHAKPNGQFMIKVSDIDEVIKKEKISSLPGIGYNICAKLRNAFGEMNLCEDLQKVPLDRLRDLLGEKIGTQIYNMCRGVDKERDFLEKVARKSISCDINYGIRFTKEDEVMEFLGKICSELEKKLDIARMTASSITLKLLIRAPDAPVITEKYLGCGKCDAVTRTVHIPGATANKAVLHAEAKKLMKAINPIICDLRGIGIQLTHLNEIAQNVAVNEQSINRNTLTQFFAVKSKGQQFITGKSKPKNEEDIALELALKRSLKENIHRYRKETIHPDYRNYFEDEDVKAEFLRILQQCEYPTAELVSEMTIYFSLLVKNGDLSDVLSQLRFLQREIMNFSLEWIIVVCALKVALNHLCDTLYGSVLFH</sequence>
<evidence type="ECO:0000256" key="3">
    <source>
        <dbReference type="ARBA" id="ARBA00020399"/>
    </source>
</evidence>
<evidence type="ECO:0000256" key="12">
    <source>
        <dbReference type="ARBA" id="ARBA00023242"/>
    </source>
</evidence>
<keyword evidence="11" id="KW-0234">DNA repair</keyword>
<dbReference type="Gene3D" id="6.10.250.1490">
    <property type="match status" value="1"/>
</dbReference>
<feature type="domain" description="BRCT" evidence="13">
    <location>
        <begin position="43"/>
        <end position="116"/>
    </location>
</feature>
<organism evidence="15 16">
    <name type="scientific">Onchocerca volvulus</name>
    <dbReference type="NCBI Taxonomy" id="6282"/>
    <lineage>
        <taxon>Eukaryota</taxon>
        <taxon>Metazoa</taxon>
        <taxon>Ecdysozoa</taxon>
        <taxon>Nematoda</taxon>
        <taxon>Chromadorea</taxon>
        <taxon>Rhabditida</taxon>
        <taxon>Spirurina</taxon>
        <taxon>Spiruromorpha</taxon>
        <taxon>Filarioidea</taxon>
        <taxon>Onchocercidae</taxon>
        <taxon>Onchocerca</taxon>
    </lineage>
</organism>
<dbReference type="Gene3D" id="3.30.1490.100">
    <property type="entry name" value="DNA polymerase, Y-family, little finger domain"/>
    <property type="match status" value="1"/>
</dbReference>
<dbReference type="SUPFAM" id="SSF100879">
    <property type="entry name" value="Lesion bypass DNA polymerase (Y-family), little finger domain"/>
    <property type="match status" value="1"/>
</dbReference>
<keyword evidence="9" id="KW-0460">Magnesium</keyword>
<comment type="similarity">
    <text evidence="2">Belongs to the DNA polymerase type-Y family.</text>
</comment>
<dbReference type="GO" id="GO:0003887">
    <property type="term" value="F:DNA-directed DNA polymerase activity"/>
    <property type="evidence" value="ECO:0007669"/>
    <property type="project" value="InterPro"/>
</dbReference>
<reference evidence="15" key="2">
    <citation type="submission" date="2022-06" db="UniProtKB">
        <authorList>
            <consortium name="EnsemblMetazoa"/>
        </authorList>
    </citation>
    <scope>IDENTIFICATION</scope>
</reference>
<dbReference type="EMBL" id="CMVM020000279">
    <property type="status" value="NOT_ANNOTATED_CDS"/>
    <property type="molecule type" value="Genomic_DNA"/>
</dbReference>
<dbReference type="Proteomes" id="UP000024404">
    <property type="component" value="Unassembled WGS sequence"/>
</dbReference>
<evidence type="ECO:0000256" key="11">
    <source>
        <dbReference type="ARBA" id="ARBA00023204"/>
    </source>
</evidence>
<dbReference type="GO" id="GO:0005634">
    <property type="term" value="C:nucleus"/>
    <property type="evidence" value="ECO:0007669"/>
    <property type="project" value="UniProtKB-SubCell"/>
</dbReference>
<dbReference type="InterPro" id="IPR043128">
    <property type="entry name" value="Rev_trsase/Diguanyl_cyclase"/>
</dbReference>
<keyword evidence="10" id="KW-0238">DNA-binding</keyword>
<dbReference type="InterPro" id="IPR001357">
    <property type="entry name" value="BRCT_dom"/>
</dbReference>
<dbReference type="GO" id="GO:0003684">
    <property type="term" value="F:damaged DNA binding"/>
    <property type="evidence" value="ECO:0007669"/>
    <property type="project" value="InterPro"/>
</dbReference>
<dbReference type="SMART" id="SM00292">
    <property type="entry name" value="BRCT"/>
    <property type="match status" value="1"/>
</dbReference>
<dbReference type="PANTHER" id="PTHR45990">
    <property type="entry name" value="DNA REPAIR PROTEIN REV1"/>
    <property type="match status" value="1"/>
</dbReference>
<keyword evidence="5" id="KW-0808">Transferase</keyword>
<keyword evidence="12" id="KW-0539">Nucleus</keyword>
<dbReference type="GO" id="GO:0042276">
    <property type="term" value="P:error-prone translesion synthesis"/>
    <property type="evidence" value="ECO:0007669"/>
    <property type="project" value="TreeGrafter"/>
</dbReference>
<dbReference type="EnsemblMetazoa" id="OVOC9487.1">
    <property type="protein sequence ID" value="OVOC9487.1"/>
    <property type="gene ID" value="WBGene00246296"/>
</dbReference>
<dbReference type="GO" id="GO:0006281">
    <property type="term" value="P:DNA repair"/>
    <property type="evidence" value="ECO:0007669"/>
    <property type="project" value="UniProtKB-KW"/>
</dbReference>
<keyword evidence="8" id="KW-0227">DNA damage</keyword>
<comment type="subcellular location">
    <subcellularLocation>
        <location evidence="1">Nucleus</location>
    </subcellularLocation>
</comment>
<evidence type="ECO:0000256" key="5">
    <source>
        <dbReference type="ARBA" id="ARBA00022679"/>
    </source>
</evidence>
<evidence type="ECO:0000256" key="10">
    <source>
        <dbReference type="ARBA" id="ARBA00023125"/>
    </source>
</evidence>
<keyword evidence="6" id="KW-0548">Nucleotidyltransferase</keyword>
<dbReference type="InterPro" id="IPR053848">
    <property type="entry name" value="IMS_HHH_1"/>
</dbReference>
<dbReference type="Pfam" id="PF00533">
    <property type="entry name" value="BRCT"/>
    <property type="match status" value="1"/>
</dbReference>
<dbReference type="InterPro" id="IPR017961">
    <property type="entry name" value="DNA_pol_Y-fam_little_finger"/>
</dbReference>
<proteinExistence type="inferred from homology"/>
<evidence type="ECO:0000313" key="15">
    <source>
        <dbReference type="EnsemblMetazoa" id="OVOC9487.1"/>
    </source>
</evidence>
<dbReference type="PROSITE" id="PS50172">
    <property type="entry name" value="BRCT"/>
    <property type="match status" value="1"/>
</dbReference>
<dbReference type="Pfam" id="PF21999">
    <property type="entry name" value="IMS_HHH_1"/>
    <property type="match status" value="1"/>
</dbReference>
<evidence type="ECO:0000259" key="14">
    <source>
        <dbReference type="PROSITE" id="PS50173"/>
    </source>
</evidence>
<evidence type="ECO:0000256" key="9">
    <source>
        <dbReference type="ARBA" id="ARBA00022842"/>
    </source>
</evidence>
<evidence type="ECO:0000256" key="6">
    <source>
        <dbReference type="ARBA" id="ARBA00022695"/>
    </source>
</evidence>
<evidence type="ECO:0000256" key="2">
    <source>
        <dbReference type="ARBA" id="ARBA00010945"/>
    </source>
</evidence>
<evidence type="ECO:0000259" key="13">
    <source>
        <dbReference type="PROSITE" id="PS50172"/>
    </source>
</evidence>
<dbReference type="InterPro" id="IPR001126">
    <property type="entry name" value="UmuC"/>
</dbReference>
<evidence type="ECO:0000313" key="16">
    <source>
        <dbReference type="Proteomes" id="UP000024404"/>
    </source>
</evidence>
<dbReference type="PROSITE" id="PS50173">
    <property type="entry name" value="UMUC"/>
    <property type="match status" value="1"/>
</dbReference>
<dbReference type="FunFam" id="3.30.1490.100:FF:000001">
    <property type="entry name" value="DNA repair protein REV1"/>
    <property type="match status" value="1"/>
</dbReference>